<dbReference type="EMBL" id="JAFBBU010000001">
    <property type="protein sequence ID" value="MBM7473399.1"/>
    <property type="molecule type" value="Genomic_DNA"/>
</dbReference>
<evidence type="ECO:0000256" key="4">
    <source>
        <dbReference type="PROSITE-ProRule" id="PRU01100"/>
    </source>
</evidence>
<comment type="similarity">
    <text evidence="1 4">Belongs to the glycosyl hydrolase 26 family.</text>
</comment>
<protein>
    <recommendedName>
        <fullName evidence="5">GH26 domain-containing protein</fullName>
    </recommendedName>
</protein>
<keyword evidence="7" id="KW-1185">Reference proteome</keyword>
<proteinExistence type="inferred from homology"/>
<feature type="active site" description="Nucleophile" evidence="4">
    <location>
        <position position="291"/>
    </location>
</feature>
<evidence type="ECO:0000313" key="6">
    <source>
        <dbReference type="EMBL" id="MBM7473399.1"/>
    </source>
</evidence>
<dbReference type="InterPro" id="IPR000805">
    <property type="entry name" value="Glyco_hydro_26"/>
</dbReference>
<dbReference type="PROSITE" id="PS51764">
    <property type="entry name" value="GH26"/>
    <property type="match status" value="1"/>
</dbReference>
<keyword evidence="3 4" id="KW-0326">Glycosidase</keyword>
<feature type="domain" description="GH26" evidence="5">
    <location>
        <begin position="21"/>
        <end position="361"/>
    </location>
</feature>
<evidence type="ECO:0000256" key="1">
    <source>
        <dbReference type="ARBA" id="ARBA00007754"/>
    </source>
</evidence>
<dbReference type="Pfam" id="PF02156">
    <property type="entry name" value="Glyco_hydro_26"/>
    <property type="match status" value="1"/>
</dbReference>
<name>A0ABS2L8J8_9MICO</name>
<gene>
    <name evidence="6" type="ORF">JOE66_003033</name>
</gene>
<keyword evidence="2 4" id="KW-0378">Hydrolase</keyword>
<dbReference type="InterPro" id="IPR017853">
    <property type="entry name" value="GH"/>
</dbReference>
<dbReference type="Gene3D" id="3.20.20.80">
    <property type="entry name" value="Glycosidases"/>
    <property type="match status" value="1"/>
</dbReference>
<evidence type="ECO:0000256" key="3">
    <source>
        <dbReference type="ARBA" id="ARBA00023295"/>
    </source>
</evidence>
<evidence type="ECO:0000256" key="2">
    <source>
        <dbReference type="ARBA" id="ARBA00022801"/>
    </source>
</evidence>
<evidence type="ECO:0000259" key="5">
    <source>
        <dbReference type="PROSITE" id="PS51764"/>
    </source>
</evidence>
<comment type="caution">
    <text evidence="6">The sequence shown here is derived from an EMBL/GenBank/DDBJ whole genome shotgun (WGS) entry which is preliminary data.</text>
</comment>
<sequence length="383" mass="41304">MSIVLTAVAVLTTGCTTKGTARAECVVRPAADVVPKAGVLFGVNLDWGHETLSDYAVNLGRHPAVTVAFAEVPLNVDARANLAAAVNQVRANGGSLLLTLEPAAGLAVVTDEVAADVADLTNSINREGVPVILRFAHEMNGSWYAWGQQPAEYISTFRRVAHAIHERAPGTGMMWAPNNADGYPFTGGASSAAPGSPDFKLLDTNGDGTITLADHPYAPYYPGDDAVDWVGMSLYHWGSAYPWGENEMPEEGKFVAQLTGTYIGAQGDERAAPDFYQVYGVDHAKPVAIPETGAFVIHRGDDAGELAIKQAWWRQVFSADIAVRFPNLKMINWFEWDKLEAEVHQRVDWTVVNDAPTRHAFTADLPAWLDFSDGEVACPVPTN</sequence>
<organism evidence="6 7">
    <name type="scientific">Subtercola frigoramans</name>
    <dbReference type="NCBI Taxonomy" id="120298"/>
    <lineage>
        <taxon>Bacteria</taxon>
        <taxon>Bacillati</taxon>
        <taxon>Actinomycetota</taxon>
        <taxon>Actinomycetes</taxon>
        <taxon>Micrococcales</taxon>
        <taxon>Microbacteriaceae</taxon>
        <taxon>Subtercola</taxon>
    </lineage>
</organism>
<reference evidence="6 7" key="1">
    <citation type="submission" date="2021-01" db="EMBL/GenBank/DDBJ databases">
        <title>Sequencing the genomes of 1000 actinobacteria strains.</title>
        <authorList>
            <person name="Klenk H.-P."/>
        </authorList>
    </citation>
    <scope>NUCLEOTIDE SEQUENCE [LARGE SCALE GENOMIC DNA]</scope>
    <source>
        <strain evidence="6 7">DSM 13057</strain>
    </source>
</reference>
<feature type="active site" description="Proton donor" evidence="4">
    <location>
        <position position="138"/>
    </location>
</feature>
<dbReference type="SUPFAM" id="SSF51445">
    <property type="entry name" value="(Trans)glycosidases"/>
    <property type="match status" value="1"/>
</dbReference>
<dbReference type="Proteomes" id="UP000776164">
    <property type="component" value="Unassembled WGS sequence"/>
</dbReference>
<dbReference type="PANTHER" id="PTHR40079:SF4">
    <property type="entry name" value="GH26 DOMAIN-CONTAINING PROTEIN-RELATED"/>
    <property type="match status" value="1"/>
</dbReference>
<accession>A0ABS2L8J8</accession>
<dbReference type="PANTHER" id="PTHR40079">
    <property type="entry name" value="MANNAN ENDO-1,4-BETA-MANNOSIDASE E-RELATED"/>
    <property type="match status" value="1"/>
</dbReference>
<evidence type="ECO:0000313" key="7">
    <source>
        <dbReference type="Proteomes" id="UP000776164"/>
    </source>
</evidence>
<dbReference type="InterPro" id="IPR022790">
    <property type="entry name" value="GH26_dom"/>
</dbReference>